<dbReference type="EMBL" id="BKCP01004738">
    <property type="protein sequence ID" value="GER33481.1"/>
    <property type="molecule type" value="Genomic_DNA"/>
</dbReference>
<dbReference type="Proteomes" id="UP000325081">
    <property type="component" value="Unassembled WGS sequence"/>
</dbReference>
<organism evidence="1 2">
    <name type="scientific">Striga asiatica</name>
    <name type="common">Asiatic witchweed</name>
    <name type="synonym">Buchnera asiatica</name>
    <dbReference type="NCBI Taxonomy" id="4170"/>
    <lineage>
        <taxon>Eukaryota</taxon>
        <taxon>Viridiplantae</taxon>
        <taxon>Streptophyta</taxon>
        <taxon>Embryophyta</taxon>
        <taxon>Tracheophyta</taxon>
        <taxon>Spermatophyta</taxon>
        <taxon>Magnoliopsida</taxon>
        <taxon>eudicotyledons</taxon>
        <taxon>Gunneridae</taxon>
        <taxon>Pentapetalae</taxon>
        <taxon>asterids</taxon>
        <taxon>lamiids</taxon>
        <taxon>Lamiales</taxon>
        <taxon>Orobanchaceae</taxon>
        <taxon>Buchnereae</taxon>
        <taxon>Striga</taxon>
    </lineage>
</organism>
<accession>A0A5A7PLI2</accession>
<name>A0A5A7PLI2_STRAF</name>
<reference evidence="2" key="1">
    <citation type="journal article" date="2019" name="Curr. Biol.">
        <title>Genome Sequence of Striga asiatica Provides Insight into the Evolution of Plant Parasitism.</title>
        <authorList>
            <person name="Yoshida S."/>
            <person name="Kim S."/>
            <person name="Wafula E.K."/>
            <person name="Tanskanen J."/>
            <person name="Kim Y.M."/>
            <person name="Honaas L."/>
            <person name="Yang Z."/>
            <person name="Spallek T."/>
            <person name="Conn C.E."/>
            <person name="Ichihashi Y."/>
            <person name="Cheong K."/>
            <person name="Cui S."/>
            <person name="Der J.P."/>
            <person name="Gundlach H."/>
            <person name="Jiao Y."/>
            <person name="Hori C."/>
            <person name="Ishida J.K."/>
            <person name="Kasahara H."/>
            <person name="Kiba T."/>
            <person name="Kim M.S."/>
            <person name="Koo N."/>
            <person name="Laohavisit A."/>
            <person name="Lee Y.H."/>
            <person name="Lumba S."/>
            <person name="McCourt P."/>
            <person name="Mortimer J.C."/>
            <person name="Mutuku J.M."/>
            <person name="Nomura T."/>
            <person name="Sasaki-Sekimoto Y."/>
            <person name="Seto Y."/>
            <person name="Wang Y."/>
            <person name="Wakatake T."/>
            <person name="Sakakibara H."/>
            <person name="Demura T."/>
            <person name="Yamaguchi S."/>
            <person name="Yoneyama K."/>
            <person name="Manabe R.I."/>
            <person name="Nelson D.C."/>
            <person name="Schulman A.H."/>
            <person name="Timko M.P."/>
            <person name="dePamphilis C.W."/>
            <person name="Choi D."/>
            <person name="Shirasu K."/>
        </authorList>
    </citation>
    <scope>NUCLEOTIDE SEQUENCE [LARGE SCALE GENOMIC DNA]</scope>
    <source>
        <strain evidence="2">cv. UVA1</strain>
    </source>
</reference>
<keyword evidence="2" id="KW-1185">Reference proteome</keyword>
<dbReference type="OrthoDB" id="187738at2759"/>
<gene>
    <name evidence="1" type="ORF">STAS_09636</name>
</gene>
<dbReference type="GO" id="GO:0016301">
    <property type="term" value="F:kinase activity"/>
    <property type="evidence" value="ECO:0007669"/>
    <property type="project" value="UniProtKB-KW"/>
</dbReference>
<evidence type="ECO:0000313" key="1">
    <source>
        <dbReference type="EMBL" id="GER33481.1"/>
    </source>
</evidence>
<keyword evidence="1" id="KW-0808">Transferase</keyword>
<dbReference type="AlphaFoldDB" id="A0A5A7PLI2"/>
<proteinExistence type="predicted"/>
<sequence>MQANEHKETVNGLGGGCVGSKENVPGVEIWLGNLVEHLAGVAKAGGLGEGGRVEELAGGERVGEEPGPEHLGVDLLELVGRRAPVDERDGGVARKAAVGGGGLDGGGSFVIAYSLAESQNEVTAATNYNTRVVECHLASVKCMWDKTLDEYARSNSRDKGNLAISHKLVQLRHKRGTNREVESERKPLPTRLAAVANRVGRWQMGGVSARSEVETVTVELTATGVKLGPWRWDWRLAAAGYEEQAENEGRQIVDSILLEVF</sequence>
<comment type="caution">
    <text evidence="1">The sequence shown here is derived from an EMBL/GenBank/DDBJ whole genome shotgun (WGS) entry which is preliminary data.</text>
</comment>
<evidence type="ECO:0000313" key="2">
    <source>
        <dbReference type="Proteomes" id="UP000325081"/>
    </source>
</evidence>
<keyword evidence="1" id="KW-0418">Kinase</keyword>
<protein>
    <submittedName>
        <fullName evidence="1">Galactokinase</fullName>
    </submittedName>
</protein>